<gene>
    <name evidence="2" type="ORF">B2J93_5852</name>
</gene>
<feature type="signal peptide" evidence="1">
    <location>
        <begin position="1"/>
        <end position="16"/>
    </location>
</feature>
<organism evidence="2 3">
    <name type="scientific">Diplocarpon coronariae</name>
    <dbReference type="NCBI Taxonomy" id="2795749"/>
    <lineage>
        <taxon>Eukaryota</taxon>
        <taxon>Fungi</taxon>
        <taxon>Dikarya</taxon>
        <taxon>Ascomycota</taxon>
        <taxon>Pezizomycotina</taxon>
        <taxon>Leotiomycetes</taxon>
        <taxon>Helotiales</taxon>
        <taxon>Drepanopezizaceae</taxon>
        <taxon>Diplocarpon</taxon>
    </lineage>
</organism>
<protein>
    <submittedName>
        <fullName evidence="2">Transcriptional regulator</fullName>
    </submittedName>
</protein>
<dbReference type="EMBL" id="MZNU01000384">
    <property type="protein sequence ID" value="OWO98695.1"/>
    <property type="molecule type" value="Genomic_DNA"/>
</dbReference>
<keyword evidence="1" id="KW-0732">Signal</keyword>
<sequence length="47" mass="5149">MKLFLLIFAAAQASIAAQMEPSHVCSTDGFSLPEEMYCRLGGYSFCL</sequence>
<keyword evidence="3" id="KW-1185">Reference proteome</keyword>
<evidence type="ECO:0000313" key="2">
    <source>
        <dbReference type="EMBL" id="OWO98695.1"/>
    </source>
</evidence>
<dbReference type="AlphaFoldDB" id="A0A218YTS1"/>
<dbReference type="Proteomes" id="UP000242519">
    <property type="component" value="Unassembled WGS sequence"/>
</dbReference>
<accession>A0A218YTS1</accession>
<comment type="caution">
    <text evidence="2">The sequence shown here is derived from an EMBL/GenBank/DDBJ whole genome shotgun (WGS) entry which is preliminary data.</text>
</comment>
<proteinExistence type="predicted"/>
<name>A0A218YTS1_9HELO</name>
<reference evidence="2 3" key="1">
    <citation type="submission" date="2017-04" db="EMBL/GenBank/DDBJ databases">
        <title>Draft genome sequence of Marssonina coronaria NL1: causal agent of apple blotch.</title>
        <authorList>
            <person name="Cheng Q."/>
        </authorList>
    </citation>
    <scope>NUCLEOTIDE SEQUENCE [LARGE SCALE GENOMIC DNA]</scope>
    <source>
        <strain evidence="2 3">NL1</strain>
    </source>
</reference>
<dbReference type="InParanoid" id="A0A218YTS1"/>
<feature type="chain" id="PRO_5013370175" evidence="1">
    <location>
        <begin position="17"/>
        <end position="47"/>
    </location>
</feature>
<evidence type="ECO:0000256" key="1">
    <source>
        <dbReference type="SAM" id="SignalP"/>
    </source>
</evidence>
<evidence type="ECO:0000313" key="3">
    <source>
        <dbReference type="Proteomes" id="UP000242519"/>
    </source>
</evidence>